<proteinExistence type="predicted"/>
<dbReference type="EMBL" id="JBANMG010000006">
    <property type="protein sequence ID" value="KAK6952391.1"/>
    <property type="molecule type" value="Genomic_DNA"/>
</dbReference>
<dbReference type="SUPFAM" id="SSF51556">
    <property type="entry name" value="Metallo-dependent hydrolases"/>
    <property type="match status" value="1"/>
</dbReference>
<gene>
    <name evidence="2" type="ORF">Daesc_006927</name>
</gene>
<dbReference type="InterPro" id="IPR057744">
    <property type="entry name" value="OTAase-like"/>
</dbReference>
<dbReference type="Gene3D" id="3.20.20.140">
    <property type="entry name" value="Metal-dependent hydrolases"/>
    <property type="match status" value="1"/>
</dbReference>
<dbReference type="SUPFAM" id="SSF51338">
    <property type="entry name" value="Composite domain of metallo-dependent hydrolases"/>
    <property type="match status" value="1"/>
</dbReference>
<protein>
    <recommendedName>
        <fullName evidence="1">Amidohydrolase-related domain-containing protein</fullName>
    </recommendedName>
</protein>
<dbReference type="PANTHER" id="PTHR43135:SF3">
    <property type="entry name" value="ALPHA-D-RIBOSE 1-METHYLPHOSPHONATE 5-TRIPHOSPHATE DIPHOSPHATASE"/>
    <property type="match status" value="1"/>
</dbReference>
<dbReference type="Proteomes" id="UP001369815">
    <property type="component" value="Unassembled WGS sequence"/>
</dbReference>
<dbReference type="InterPro" id="IPR011059">
    <property type="entry name" value="Metal-dep_hydrolase_composite"/>
</dbReference>
<dbReference type="Gene3D" id="2.30.40.10">
    <property type="entry name" value="Urease, subunit C, domain 1"/>
    <property type="match status" value="1"/>
</dbReference>
<dbReference type="GO" id="GO:0016810">
    <property type="term" value="F:hydrolase activity, acting on carbon-nitrogen (but not peptide) bonds"/>
    <property type="evidence" value="ECO:0007669"/>
    <property type="project" value="InterPro"/>
</dbReference>
<reference evidence="2 3" key="1">
    <citation type="journal article" date="2024" name="Front Chem Biol">
        <title>Unveiling the potential of Daldinia eschscholtzii MFLUCC 19-0629 through bioactivity and bioinformatics studies for enhanced sustainable agriculture production.</title>
        <authorList>
            <person name="Brooks S."/>
            <person name="Weaver J.A."/>
            <person name="Klomchit A."/>
            <person name="Alharthi S.A."/>
            <person name="Onlamun T."/>
            <person name="Nurani R."/>
            <person name="Vong T.K."/>
            <person name="Alberti F."/>
            <person name="Greco C."/>
        </authorList>
    </citation>
    <scope>NUCLEOTIDE SEQUENCE [LARGE SCALE GENOMIC DNA]</scope>
    <source>
        <strain evidence="2">MFLUCC 19-0629</strain>
    </source>
</reference>
<dbReference type="AlphaFoldDB" id="A0AAX6MJN3"/>
<name>A0AAX6MJN3_9PEZI</name>
<dbReference type="InterPro" id="IPR006680">
    <property type="entry name" value="Amidohydro-rel"/>
</dbReference>
<keyword evidence="3" id="KW-1185">Reference proteome</keyword>
<organism evidence="2 3">
    <name type="scientific">Daldinia eschscholtzii</name>
    <dbReference type="NCBI Taxonomy" id="292717"/>
    <lineage>
        <taxon>Eukaryota</taxon>
        <taxon>Fungi</taxon>
        <taxon>Dikarya</taxon>
        <taxon>Ascomycota</taxon>
        <taxon>Pezizomycotina</taxon>
        <taxon>Sordariomycetes</taxon>
        <taxon>Xylariomycetidae</taxon>
        <taxon>Xylariales</taxon>
        <taxon>Hypoxylaceae</taxon>
        <taxon>Daldinia</taxon>
    </lineage>
</organism>
<dbReference type="PANTHER" id="PTHR43135">
    <property type="entry name" value="ALPHA-D-RIBOSE 1-METHYLPHOSPHONATE 5-TRIPHOSPHATE DIPHOSPHATASE"/>
    <property type="match status" value="1"/>
</dbReference>
<evidence type="ECO:0000313" key="3">
    <source>
        <dbReference type="Proteomes" id="UP001369815"/>
    </source>
</evidence>
<evidence type="ECO:0000313" key="2">
    <source>
        <dbReference type="EMBL" id="KAK6952391.1"/>
    </source>
</evidence>
<dbReference type="InterPro" id="IPR051781">
    <property type="entry name" value="Metallo-dep_Hydrolase"/>
</dbReference>
<feature type="domain" description="Amidohydrolase-related" evidence="1">
    <location>
        <begin position="109"/>
        <end position="455"/>
    </location>
</feature>
<dbReference type="CDD" id="cd01299">
    <property type="entry name" value="Met_dep_hydrolase_A"/>
    <property type="match status" value="1"/>
</dbReference>
<evidence type="ECO:0000259" key="1">
    <source>
        <dbReference type="Pfam" id="PF01979"/>
    </source>
</evidence>
<accession>A0AAX6MJN3</accession>
<sequence length="486" mass="52206">MASADIVKPNGRHVPVSEGHWVDPTAEVSPINGLPLYKPTPADITINNHKDGDKAKILFKNVNIFDSTGADPYLGDVLIEGERIKAVGKVDEAPDDDTLVIDGKGKKTLMSGLVDAHTHFSWNNSPTLDGLTRTPLEEHMLQTAQSAKTYLDYGYTMCFGAASARPRLDIVVKQAIKSGLIPGPRSLANCQEITTTGGAIIPSISQYADGADAMRKVVRQSIELGADNIKLSMTGDYVHETMGAEETYYTLAETKAAVEEAHQRGKRVCTHARSAASVKMSCLAGVDMIYHASYVDAEGMDMLEGLKDRVYVAPAINFPLLSCTGEATPYGLTPEMAKKRGLVHEVEAANKAMKELKRRGVKILPGGDYGFAWAPHGTYAKDLAHFVNLFGYTPKEALIAATALGGEVMGYPDDLGKVLPGYYADVILVDGNPLEDIELLQDASRLHTIVINGHVHKNVIDIENGPQGIVIGSIPDKSGVGSNLSI</sequence>
<comment type="caution">
    <text evidence="2">The sequence shown here is derived from an EMBL/GenBank/DDBJ whole genome shotgun (WGS) entry which is preliminary data.</text>
</comment>
<dbReference type="Pfam" id="PF01979">
    <property type="entry name" value="Amidohydro_1"/>
    <property type="match status" value="1"/>
</dbReference>
<dbReference type="InterPro" id="IPR032466">
    <property type="entry name" value="Metal_Hydrolase"/>
</dbReference>